<evidence type="ECO:0000256" key="2">
    <source>
        <dbReference type="ARBA" id="ARBA00022692"/>
    </source>
</evidence>
<reference evidence="10" key="1">
    <citation type="submission" date="2023-03" db="EMBL/GenBank/DDBJ databases">
        <title>Massive genome expansion in bonnet fungi (Mycena s.s.) driven by repeated elements and novel gene families across ecological guilds.</title>
        <authorList>
            <consortium name="Lawrence Berkeley National Laboratory"/>
            <person name="Harder C.B."/>
            <person name="Miyauchi S."/>
            <person name="Viragh M."/>
            <person name="Kuo A."/>
            <person name="Thoen E."/>
            <person name="Andreopoulos B."/>
            <person name="Lu D."/>
            <person name="Skrede I."/>
            <person name="Drula E."/>
            <person name="Henrissat B."/>
            <person name="Morin E."/>
            <person name="Kohler A."/>
            <person name="Barry K."/>
            <person name="LaButti K."/>
            <person name="Morin E."/>
            <person name="Salamov A."/>
            <person name="Lipzen A."/>
            <person name="Mereny Z."/>
            <person name="Hegedus B."/>
            <person name="Baldrian P."/>
            <person name="Stursova M."/>
            <person name="Weitz H."/>
            <person name="Taylor A."/>
            <person name="Grigoriev I.V."/>
            <person name="Nagy L.G."/>
            <person name="Martin F."/>
            <person name="Kauserud H."/>
        </authorList>
    </citation>
    <scope>NUCLEOTIDE SEQUENCE</scope>
    <source>
        <strain evidence="10">9284</strain>
    </source>
</reference>
<name>A0AAD7C7C4_9AGAR</name>
<evidence type="ECO:0000256" key="4">
    <source>
        <dbReference type="ARBA" id="ARBA00022989"/>
    </source>
</evidence>
<keyword evidence="3 8" id="KW-0732">Signal</keyword>
<keyword evidence="6" id="KW-0325">Glycoprotein</keyword>
<evidence type="ECO:0000256" key="1">
    <source>
        <dbReference type="ARBA" id="ARBA00004167"/>
    </source>
</evidence>
<dbReference type="Proteomes" id="UP001221142">
    <property type="component" value="Unassembled WGS sequence"/>
</dbReference>
<evidence type="ECO:0000259" key="9">
    <source>
        <dbReference type="PROSITE" id="PS51212"/>
    </source>
</evidence>
<feature type="chain" id="PRO_5042235986" evidence="8">
    <location>
        <begin position="22"/>
        <end position="258"/>
    </location>
</feature>
<dbReference type="InterPro" id="IPR002889">
    <property type="entry name" value="WSC_carb-bd"/>
</dbReference>
<feature type="compositionally biased region" description="Gly residues" evidence="7">
    <location>
        <begin position="249"/>
        <end position="258"/>
    </location>
</feature>
<sequence>MVPPRAIIGALLLPFIYSGSASSNDIGLVAALRQQLLHMPSDNPGARTLTGGSYTDTTGPGMTVESCVNFCDTESFIFAGVEYSSECHCGDFIEINGVPAPLTDCNMACTGNSAEMCGAGNRLNVFWSGTQPPLLPSIPAKIGNWTSVGCYGDNVNGAGRTLSVGQSVRGQLTLETCTTACFVEGYPYSGSEYSNECYCGTQIEAGAVQMPVGDCDMLCAGDSSELCMRRPEHTFDVNYTGSDRPTGPIRGGNGNGKN</sequence>
<feature type="signal peptide" evidence="8">
    <location>
        <begin position="1"/>
        <end position="21"/>
    </location>
</feature>
<accession>A0AAD7C7C4</accession>
<protein>
    <submittedName>
        <fullName evidence="10">WSC domain-containing protein</fullName>
    </submittedName>
</protein>
<dbReference type="PANTHER" id="PTHR24269:SF16">
    <property type="entry name" value="PROTEIN SLG1"/>
    <property type="match status" value="1"/>
</dbReference>
<dbReference type="PANTHER" id="PTHR24269">
    <property type="entry name" value="KREMEN PROTEIN"/>
    <property type="match status" value="1"/>
</dbReference>
<evidence type="ECO:0000256" key="3">
    <source>
        <dbReference type="ARBA" id="ARBA00022729"/>
    </source>
</evidence>
<comment type="subcellular location">
    <subcellularLocation>
        <location evidence="1">Membrane</location>
        <topology evidence="1">Single-pass membrane protein</topology>
    </subcellularLocation>
</comment>
<feature type="domain" description="WSC" evidence="9">
    <location>
        <begin position="144"/>
        <end position="241"/>
    </location>
</feature>
<keyword evidence="5" id="KW-0472">Membrane</keyword>
<keyword evidence="2" id="KW-0812">Transmembrane</keyword>
<feature type="domain" description="WSC" evidence="9">
    <location>
        <begin position="33"/>
        <end position="129"/>
    </location>
</feature>
<dbReference type="EMBL" id="JARKIF010000004">
    <property type="protein sequence ID" value="KAJ7641183.1"/>
    <property type="molecule type" value="Genomic_DNA"/>
</dbReference>
<dbReference type="PROSITE" id="PS51212">
    <property type="entry name" value="WSC"/>
    <property type="match status" value="2"/>
</dbReference>
<keyword evidence="11" id="KW-1185">Reference proteome</keyword>
<evidence type="ECO:0000313" key="10">
    <source>
        <dbReference type="EMBL" id="KAJ7641183.1"/>
    </source>
</evidence>
<evidence type="ECO:0000313" key="11">
    <source>
        <dbReference type="Proteomes" id="UP001221142"/>
    </source>
</evidence>
<dbReference type="GO" id="GO:0005886">
    <property type="term" value="C:plasma membrane"/>
    <property type="evidence" value="ECO:0007669"/>
    <property type="project" value="TreeGrafter"/>
</dbReference>
<evidence type="ECO:0000256" key="8">
    <source>
        <dbReference type="SAM" id="SignalP"/>
    </source>
</evidence>
<dbReference type="InterPro" id="IPR051836">
    <property type="entry name" value="Kremen_rcpt"/>
</dbReference>
<dbReference type="Pfam" id="PF01822">
    <property type="entry name" value="WSC"/>
    <property type="match status" value="2"/>
</dbReference>
<keyword evidence="4" id="KW-1133">Transmembrane helix</keyword>
<evidence type="ECO:0000256" key="6">
    <source>
        <dbReference type="ARBA" id="ARBA00023180"/>
    </source>
</evidence>
<feature type="region of interest" description="Disordered" evidence="7">
    <location>
        <begin position="238"/>
        <end position="258"/>
    </location>
</feature>
<dbReference type="AlphaFoldDB" id="A0AAD7C7C4"/>
<proteinExistence type="predicted"/>
<organism evidence="10 11">
    <name type="scientific">Roridomyces roridus</name>
    <dbReference type="NCBI Taxonomy" id="1738132"/>
    <lineage>
        <taxon>Eukaryota</taxon>
        <taxon>Fungi</taxon>
        <taxon>Dikarya</taxon>
        <taxon>Basidiomycota</taxon>
        <taxon>Agaricomycotina</taxon>
        <taxon>Agaricomycetes</taxon>
        <taxon>Agaricomycetidae</taxon>
        <taxon>Agaricales</taxon>
        <taxon>Marasmiineae</taxon>
        <taxon>Mycenaceae</taxon>
        <taxon>Roridomyces</taxon>
    </lineage>
</organism>
<gene>
    <name evidence="10" type="ORF">FB45DRAFT_1124702</name>
</gene>
<evidence type="ECO:0000256" key="5">
    <source>
        <dbReference type="ARBA" id="ARBA00023136"/>
    </source>
</evidence>
<evidence type="ECO:0000256" key="7">
    <source>
        <dbReference type="SAM" id="MobiDB-lite"/>
    </source>
</evidence>
<comment type="caution">
    <text evidence="10">The sequence shown here is derived from an EMBL/GenBank/DDBJ whole genome shotgun (WGS) entry which is preliminary data.</text>
</comment>
<dbReference type="SMART" id="SM00321">
    <property type="entry name" value="WSC"/>
    <property type="match status" value="2"/>
</dbReference>